<keyword evidence="1" id="KW-0472">Membrane</keyword>
<evidence type="ECO:0000313" key="3">
    <source>
        <dbReference type="EMBL" id="VFJ62847.1"/>
    </source>
</evidence>
<accession>A0A450T679</accession>
<dbReference type="EMBL" id="CAADFA010000305">
    <property type="protein sequence ID" value="VFJ62005.1"/>
    <property type="molecule type" value="Genomic_DNA"/>
</dbReference>
<feature type="transmembrane region" description="Helical" evidence="1">
    <location>
        <begin position="47"/>
        <end position="66"/>
    </location>
</feature>
<sequence>MDTLSYYFFVVLVFGCGCAVPFVVITPPSVGTVHLSPNKKIRPRQTGAALLLLLGIIILLSSGTFLDHLERNLPYRSQRDQKTTQALFAAKQALIGWAVSHPHAPGLMPWTDRNGDDNYDGDSDCASLSSDATFNPLFLLGRIPWRGRTTPCESTHGGLGIDVRDSAGERLWYAVSRNLIRRYQSPASYPDIDPTLASIAPFPWLTVRDATNALISDRVAAVILAPGPVLPAQDRSGDAPDAQNYLDIHPSTGIDNADADSCFDDNAGCDGTDGEDFVLADSDTDFNDRLVFITIDELMSAVEKRVLNEAGRILDDYRETTGLYPWISPFTYPAAVLSGNVTENGTDSARNLIDSNADFIAAGVLPGQVIRNVTDGSKGIIESVDNETTLTLTLDGLGAGEDNRFDVNLISDSDDNDAYEILTDSSGLATGGSSGNTLEDADRPTDFSVLGIRIGDIVENVSDGTYGVVVAVSDADTIVLDRLGSDDTVDDTMAFDPGDSYEIPRFNGIVGVWEGLLPFHAMGERFRTGFTVAWNVPGEISDKMSLADNTGYLESLESALQCSDELMETGTCDPDQSPKEVPWANGSCTWKGIDTVHCEGKTDWTWYLTGTVTGTYENEPLKFQDGNADFQALGVEEGDVILNRTDGSHGVIEEVTDREIKATGLYDGIKNHFGIGDEYRIRVATGIISQENANCADIWDGTDTITCGAGTLVDLDADFRANGVRPGDTIENRTQGWWGIIEDVGTSGTFDNTEDTLHVESSSNGTDTQNRFADGDAYTIRSGFVDERRYAFGLSFTGDVTIDNDTGLRTVETESDTLSQNGIHIKDKDTVNQRTVIDASITAYSQTPGEIGVSGIQLDLEPGFPSWFLANHWHHFIYVAVAPAYLPGGNGDCIPDEDCLTVRLENMGGASTRNDIEALLIAAGPETDEENCPQSRPASDTAQYFEGENIHPLDNTGDFTFERRHARLADVCFQDQVRIIEY</sequence>
<dbReference type="EMBL" id="CAADEZ010000317">
    <property type="protein sequence ID" value="VFJ62847.1"/>
    <property type="molecule type" value="Genomic_DNA"/>
</dbReference>
<proteinExistence type="predicted"/>
<keyword evidence="1" id="KW-0812">Transmembrane</keyword>
<evidence type="ECO:0000256" key="1">
    <source>
        <dbReference type="SAM" id="Phobius"/>
    </source>
</evidence>
<keyword evidence="1" id="KW-1133">Transmembrane helix</keyword>
<dbReference type="AlphaFoldDB" id="A0A450T679"/>
<dbReference type="EMBL" id="CAADFL010000308">
    <property type="protein sequence ID" value="VFK14122.1"/>
    <property type="molecule type" value="Genomic_DNA"/>
</dbReference>
<name>A0A450T679_9GAMM</name>
<gene>
    <name evidence="3" type="ORF">BECKFM1743A_GA0114220_103171</name>
    <name evidence="4" type="ORF">BECKFM1743B_GA0114221_103081</name>
    <name evidence="2" type="ORF">BECKFM1743C_GA0114222_103051</name>
</gene>
<reference evidence="2" key="1">
    <citation type="submission" date="2019-02" db="EMBL/GenBank/DDBJ databases">
        <authorList>
            <person name="Gruber-Vodicka R. H."/>
            <person name="Seah K. B. B."/>
        </authorList>
    </citation>
    <scope>NUCLEOTIDE SEQUENCE</scope>
    <source>
        <strain evidence="3">BECK_BZ163</strain>
        <strain evidence="4">BECK_BZ164</strain>
        <strain evidence="2">BECK_BZ165</strain>
    </source>
</reference>
<protein>
    <submittedName>
        <fullName evidence="2">Uncharacterized protein</fullName>
    </submittedName>
</protein>
<evidence type="ECO:0000313" key="4">
    <source>
        <dbReference type="EMBL" id="VFK14122.1"/>
    </source>
</evidence>
<feature type="transmembrane region" description="Helical" evidence="1">
    <location>
        <begin position="6"/>
        <end position="26"/>
    </location>
</feature>
<evidence type="ECO:0000313" key="2">
    <source>
        <dbReference type="EMBL" id="VFJ62005.1"/>
    </source>
</evidence>
<organism evidence="2">
    <name type="scientific">Candidatus Kentrum sp. FM</name>
    <dbReference type="NCBI Taxonomy" id="2126340"/>
    <lineage>
        <taxon>Bacteria</taxon>
        <taxon>Pseudomonadati</taxon>
        <taxon>Pseudomonadota</taxon>
        <taxon>Gammaproteobacteria</taxon>
        <taxon>Candidatus Kentrum</taxon>
    </lineage>
</organism>